<protein>
    <recommendedName>
        <fullName evidence="1">DUF7787 domain-containing protein</fullName>
    </recommendedName>
</protein>
<dbReference type="Gramene" id="KFK26502">
    <property type="protein sequence ID" value="KFK26502"/>
    <property type="gene ID" value="AALP_AA8G257800"/>
</dbReference>
<dbReference type="AlphaFoldDB" id="A0A087G9F0"/>
<sequence length="142" mass="15975">MEEELCYGDGLIENMKRSANPKSQITKEGEILHFHGFRKLHKTHKRILGAAVNALDLLDLSRSTLKQSEISSSPASLTLDEVVSNIEAMKWQECCLTKNGRKSFWLEKASGKKCVMLATGQLWITWGKSNKYWVGLGLIQPP</sequence>
<name>A0A087G9F0_ARAAL</name>
<proteinExistence type="predicted"/>
<evidence type="ECO:0000259" key="1">
    <source>
        <dbReference type="Pfam" id="PF25042"/>
    </source>
</evidence>
<keyword evidence="3" id="KW-1185">Reference proteome</keyword>
<reference evidence="3" key="1">
    <citation type="journal article" date="2015" name="Nat. Plants">
        <title>Genome expansion of Arabis alpina linked with retrotransposition and reduced symmetric DNA methylation.</title>
        <authorList>
            <person name="Willing E.M."/>
            <person name="Rawat V."/>
            <person name="Mandakova T."/>
            <person name="Maumus F."/>
            <person name="James G.V."/>
            <person name="Nordstroem K.J."/>
            <person name="Becker C."/>
            <person name="Warthmann N."/>
            <person name="Chica C."/>
            <person name="Szarzynska B."/>
            <person name="Zytnicki M."/>
            <person name="Albani M.C."/>
            <person name="Kiefer C."/>
            <person name="Bergonzi S."/>
            <person name="Castaings L."/>
            <person name="Mateos J.L."/>
            <person name="Berns M.C."/>
            <person name="Bujdoso N."/>
            <person name="Piofczyk T."/>
            <person name="de Lorenzo L."/>
            <person name="Barrero-Sicilia C."/>
            <person name="Mateos I."/>
            <person name="Piednoel M."/>
            <person name="Hagmann J."/>
            <person name="Chen-Min-Tao R."/>
            <person name="Iglesias-Fernandez R."/>
            <person name="Schuster S.C."/>
            <person name="Alonso-Blanco C."/>
            <person name="Roudier F."/>
            <person name="Carbonero P."/>
            <person name="Paz-Ares J."/>
            <person name="Davis S.J."/>
            <person name="Pecinka A."/>
            <person name="Quesneville H."/>
            <person name="Colot V."/>
            <person name="Lysak M.A."/>
            <person name="Weigel D."/>
            <person name="Coupland G."/>
            <person name="Schneeberger K."/>
        </authorList>
    </citation>
    <scope>NUCLEOTIDE SEQUENCE [LARGE SCALE GENOMIC DNA]</scope>
    <source>
        <strain evidence="3">cv. Pajares</strain>
    </source>
</reference>
<feature type="domain" description="DUF7787" evidence="1">
    <location>
        <begin position="30"/>
        <end position="59"/>
    </location>
</feature>
<dbReference type="InterPro" id="IPR056689">
    <property type="entry name" value="DUF7787"/>
</dbReference>
<dbReference type="OrthoDB" id="692230at2759"/>
<organism evidence="2 3">
    <name type="scientific">Arabis alpina</name>
    <name type="common">Alpine rock-cress</name>
    <dbReference type="NCBI Taxonomy" id="50452"/>
    <lineage>
        <taxon>Eukaryota</taxon>
        <taxon>Viridiplantae</taxon>
        <taxon>Streptophyta</taxon>
        <taxon>Embryophyta</taxon>
        <taxon>Tracheophyta</taxon>
        <taxon>Spermatophyta</taxon>
        <taxon>Magnoliopsida</taxon>
        <taxon>eudicotyledons</taxon>
        <taxon>Gunneridae</taxon>
        <taxon>Pentapetalae</taxon>
        <taxon>rosids</taxon>
        <taxon>malvids</taxon>
        <taxon>Brassicales</taxon>
        <taxon>Brassicaceae</taxon>
        <taxon>Arabideae</taxon>
        <taxon>Arabis</taxon>
    </lineage>
</organism>
<accession>A0A087G9F0</accession>
<dbReference type="PANTHER" id="PTHR35096:SF8">
    <property type="entry name" value="OS03G0308600 PROTEIN"/>
    <property type="match status" value="1"/>
</dbReference>
<dbReference type="PANTHER" id="PTHR35096">
    <property type="entry name" value="BNAA08G28570D PROTEIN"/>
    <property type="match status" value="1"/>
</dbReference>
<dbReference type="EMBL" id="CM002876">
    <property type="protein sequence ID" value="KFK26502.1"/>
    <property type="molecule type" value="Genomic_DNA"/>
</dbReference>
<evidence type="ECO:0000313" key="3">
    <source>
        <dbReference type="Proteomes" id="UP000029120"/>
    </source>
</evidence>
<gene>
    <name evidence="2" type="ordered locus">AALP_Aa8g257800</name>
</gene>
<evidence type="ECO:0000313" key="2">
    <source>
        <dbReference type="EMBL" id="KFK26502.1"/>
    </source>
</evidence>
<dbReference type="Pfam" id="PF25042">
    <property type="entry name" value="DUF7787"/>
    <property type="match status" value="1"/>
</dbReference>
<dbReference type="Proteomes" id="UP000029120">
    <property type="component" value="Chromosome 8"/>
</dbReference>